<keyword evidence="1" id="KW-1133">Transmembrane helix</keyword>
<feature type="transmembrane region" description="Helical" evidence="1">
    <location>
        <begin position="24"/>
        <end position="46"/>
    </location>
</feature>
<sequence length="91" mass="10652">MEPTPLTSRNTEIGNKEITFRKGLNIYGTITILGLILSIFTNPISINESMQIFYNEDLMMDEKKLKEFSLFIFGAAFVYFSLVNLYYKYMR</sequence>
<dbReference type="AlphaFoldDB" id="A0A9X0YW46"/>
<feature type="transmembrane region" description="Helical" evidence="1">
    <location>
        <begin position="68"/>
        <end position="87"/>
    </location>
</feature>
<evidence type="ECO:0000313" key="2">
    <source>
        <dbReference type="EMBL" id="MBP2078425.1"/>
    </source>
</evidence>
<evidence type="ECO:0000313" key="3">
    <source>
        <dbReference type="Proteomes" id="UP001138793"/>
    </source>
</evidence>
<protein>
    <submittedName>
        <fullName evidence="2">Uncharacterized protein</fullName>
    </submittedName>
</protein>
<organism evidence="2 3">
    <name type="scientific">Oceanobacillus polygoni</name>
    <dbReference type="NCBI Taxonomy" id="1235259"/>
    <lineage>
        <taxon>Bacteria</taxon>
        <taxon>Bacillati</taxon>
        <taxon>Bacillota</taxon>
        <taxon>Bacilli</taxon>
        <taxon>Bacillales</taxon>
        <taxon>Bacillaceae</taxon>
        <taxon>Oceanobacillus</taxon>
    </lineage>
</organism>
<proteinExistence type="predicted"/>
<accession>A0A9X0YW46</accession>
<comment type="caution">
    <text evidence="2">The sequence shown here is derived from an EMBL/GenBank/DDBJ whole genome shotgun (WGS) entry which is preliminary data.</text>
</comment>
<evidence type="ECO:0000256" key="1">
    <source>
        <dbReference type="SAM" id="Phobius"/>
    </source>
</evidence>
<keyword evidence="3" id="KW-1185">Reference proteome</keyword>
<dbReference type="Proteomes" id="UP001138793">
    <property type="component" value="Unassembled WGS sequence"/>
</dbReference>
<keyword evidence="1" id="KW-0812">Transmembrane</keyword>
<gene>
    <name evidence="2" type="ORF">J2Z64_002689</name>
</gene>
<keyword evidence="1" id="KW-0472">Membrane</keyword>
<reference evidence="2" key="1">
    <citation type="submission" date="2021-03" db="EMBL/GenBank/DDBJ databases">
        <title>Genomic Encyclopedia of Type Strains, Phase IV (KMG-IV): sequencing the most valuable type-strain genomes for metagenomic binning, comparative biology and taxonomic classification.</title>
        <authorList>
            <person name="Goeker M."/>
        </authorList>
    </citation>
    <scope>NUCLEOTIDE SEQUENCE</scope>
    <source>
        <strain evidence="2">DSM 107338</strain>
    </source>
</reference>
<name>A0A9X0YW46_9BACI</name>
<dbReference type="EMBL" id="JAGGMB010000008">
    <property type="protein sequence ID" value="MBP2078425.1"/>
    <property type="molecule type" value="Genomic_DNA"/>
</dbReference>